<dbReference type="PANTHER" id="PTHR10342">
    <property type="entry name" value="ARYLSULFATASE"/>
    <property type="match status" value="1"/>
</dbReference>
<dbReference type="InterPro" id="IPR017850">
    <property type="entry name" value="Alkaline_phosphatase_core_sf"/>
</dbReference>
<keyword evidence="6" id="KW-0325">Glycoprotein</keyword>
<keyword evidence="8" id="KW-0732">Signal</keyword>
<dbReference type="GO" id="GO:0008484">
    <property type="term" value="F:sulfuric ester hydrolase activity"/>
    <property type="evidence" value="ECO:0007669"/>
    <property type="project" value="UniProtKB-ARBA"/>
</dbReference>
<dbReference type="InterPro" id="IPR024607">
    <property type="entry name" value="Sulfatase_CS"/>
</dbReference>
<comment type="cofactor">
    <cofactor evidence="1">
        <name>Ca(2+)</name>
        <dbReference type="ChEBI" id="CHEBI:29108"/>
    </cofactor>
</comment>
<evidence type="ECO:0000259" key="9">
    <source>
        <dbReference type="Pfam" id="PF00884"/>
    </source>
</evidence>
<feature type="signal peptide" evidence="8">
    <location>
        <begin position="1"/>
        <end position="25"/>
    </location>
</feature>
<comment type="caution">
    <text evidence="10">The sequence shown here is derived from an EMBL/GenBank/DDBJ whole genome shotgun (WGS) entry which is preliminary data.</text>
</comment>
<keyword evidence="3" id="KW-0479">Metal-binding</keyword>
<dbReference type="PROSITE" id="PS00149">
    <property type="entry name" value="SULFATASE_2"/>
    <property type="match status" value="1"/>
</dbReference>
<keyword evidence="11" id="KW-1185">Reference proteome</keyword>
<dbReference type="InterPro" id="IPR047115">
    <property type="entry name" value="ARSB"/>
</dbReference>
<evidence type="ECO:0000256" key="4">
    <source>
        <dbReference type="ARBA" id="ARBA00022801"/>
    </source>
</evidence>
<dbReference type="Gene3D" id="3.30.1120.10">
    <property type="match status" value="1"/>
</dbReference>
<reference evidence="10 11" key="1">
    <citation type="journal article" date="2023" name="Sci. Data">
        <title>Genome assembly of the Korean intertidal mud-creeper Batillaria attramentaria.</title>
        <authorList>
            <person name="Patra A.K."/>
            <person name="Ho P.T."/>
            <person name="Jun S."/>
            <person name="Lee S.J."/>
            <person name="Kim Y."/>
            <person name="Won Y.J."/>
        </authorList>
    </citation>
    <scope>NUCLEOTIDE SEQUENCE [LARGE SCALE GENOMIC DNA]</scope>
    <source>
        <strain evidence="10">Wonlab-2016</strain>
    </source>
</reference>
<feature type="domain" description="Sulfatase N-terminal" evidence="9">
    <location>
        <begin position="30"/>
        <end position="336"/>
    </location>
</feature>
<comment type="similarity">
    <text evidence="2">Belongs to the sulfatase family.</text>
</comment>
<keyword evidence="5" id="KW-0106">Calcium</keyword>
<evidence type="ECO:0000256" key="5">
    <source>
        <dbReference type="ARBA" id="ARBA00022837"/>
    </source>
</evidence>
<protein>
    <recommendedName>
        <fullName evidence="9">Sulfatase N-terminal domain-containing protein</fullName>
    </recommendedName>
</protein>
<dbReference type="EMBL" id="JACVVK020000435">
    <property type="protein sequence ID" value="KAK7474500.1"/>
    <property type="molecule type" value="Genomic_DNA"/>
</dbReference>
<evidence type="ECO:0000256" key="6">
    <source>
        <dbReference type="ARBA" id="ARBA00023180"/>
    </source>
</evidence>
<sequence>MSVLRAVISGLFLMAAGPLRHKVKAVDSRPHIVFILADDYGFHDVGYHGSRIRTPNLDRLAAEGVKLENYYVQPICTPTRSQLMSGRYQIHTGLQHGIIHPSQPNGLPLDSPTLADQLRGAGYSTHMVGKWHLGFYKSDYLPNNRGFDSYYGYLTGAEDYFTHFREGGLDLHDNLKPDFQEKGKYSAQLFTERAVDIIYAHNNSKRLFLYLPYQSVHAPLEVPDRYMEQYQDIKDTKRRKYAGMVSCMDEGIGNLTTALQNAGLWDNTVLVFSTDNGGQVHEGGNNWPLRGWKGSLWEGGLHGVGFVHSPLLQKKGYINKGLIHVSDWFPTLVGLARGTLNGTKPLDGFDQWDTISRNAPSPRKELLHNIDILYARNGRPVYPHTFDTSVRAAIRVGDYKLITGNPGNDSWVPPPEFESRYHGWSKRRHSHHPADNGRVQNMHIEPGQQNVWLFNITADPEERHDLSTSEPEVVKQLLQRLAYYNSTAVAPRFPKPDPKSNPKRHGGVWGPWE</sequence>
<evidence type="ECO:0000313" key="11">
    <source>
        <dbReference type="Proteomes" id="UP001519460"/>
    </source>
</evidence>
<evidence type="ECO:0000313" key="10">
    <source>
        <dbReference type="EMBL" id="KAK7474500.1"/>
    </source>
</evidence>
<evidence type="ECO:0000256" key="7">
    <source>
        <dbReference type="SAM" id="MobiDB-lite"/>
    </source>
</evidence>
<accession>A0ABD0JHV3</accession>
<feature type="region of interest" description="Disordered" evidence="7">
    <location>
        <begin position="488"/>
        <end position="513"/>
    </location>
</feature>
<proteinExistence type="inferred from homology"/>
<dbReference type="InterPro" id="IPR000917">
    <property type="entry name" value="Sulfatase_N"/>
</dbReference>
<dbReference type="Gene3D" id="3.40.720.10">
    <property type="entry name" value="Alkaline Phosphatase, subunit A"/>
    <property type="match status" value="1"/>
</dbReference>
<dbReference type="AlphaFoldDB" id="A0ABD0JHV3"/>
<feature type="chain" id="PRO_5044823721" description="Sulfatase N-terminal domain-containing protein" evidence="8">
    <location>
        <begin position="26"/>
        <end position="513"/>
    </location>
</feature>
<organism evidence="10 11">
    <name type="scientific">Batillaria attramentaria</name>
    <dbReference type="NCBI Taxonomy" id="370345"/>
    <lineage>
        <taxon>Eukaryota</taxon>
        <taxon>Metazoa</taxon>
        <taxon>Spiralia</taxon>
        <taxon>Lophotrochozoa</taxon>
        <taxon>Mollusca</taxon>
        <taxon>Gastropoda</taxon>
        <taxon>Caenogastropoda</taxon>
        <taxon>Sorbeoconcha</taxon>
        <taxon>Cerithioidea</taxon>
        <taxon>Batillariidae</taxon>
        <taxon>Batillaria</taxon>
    </lineage>
</organism>
<dbReference type="GO" id="GO:0046872">
    <property type="term" value="F:metal ion binding"/>
    <property type="evidence" value="ECO:0007669"/>
    <property type="project" value="UniProtKB-KW"/>
</dbReference>
<evidence type="ECO:0000256" key="3">
    <source>
        <dbReference type="ARBA" id="ARBA00022723"/>
    </source>
</evidence>
<evidence type="ECO:0000256" key="2">
    <source>
        <dbReference type="ARBA" id="ARBA00008779"/>
    </source>
</evidence>
<dbReference type="CDD" id="cd16029">
    <property type="entry name" value="4-S"/>
    <property type="match status" value="1"/>
</dbReference>
<dbReference type="Pfam" id="PF00884">
    <property type="entry name" value="Sulfatase"/>
    <property type="match status" value="1"/>
</dbReference>
<evidence type="ECO:0000256" key="8">
    <source>
        <dbReference type="SAM" id="SignalP"/>
    </source>
</evidence>
<dbReference type="PANTHER" id="PTHR10342:SF274">
    <property type="entry name" value="ARYLSULFATASE B"/>
    <property type="match status" value="1"/>
</dbReference>
<gene>
    <name evidence="10" type="ORF">BaRGS_00034254</name>
</gene>
<evidence type="ECO:0000256" key="1">
    <source>
        <dbReference type="ARBA" id="ARBA00001913"/>
    </source>
</evidence>
<dbReference type="Proteomes" id="UP001519460">
    <property type="component" value="Unassembled WGS sequence"/>
</dbReference>
<keyword evidence="4" id="KW-0378">Hydrolase</keyword>
<dbReference type="SUPFAM" id="SSF53649">
    <property type="entry name" value="Alkaline phosphatase-like"/>
    <property type="match status" value="1"/>
</dbReference>
<dbReference type="FunFam" id="3.40.720.10:FF:000007">
    <property type="entry name" value="Arylsulfatase family, member J"/>
    <property type="match status" value="1"/>
</dbReference>
<name>A0ABD0JHV3_9CAEN</name>